<evidence type="ECO:0000313" key="3">
    <source>
        <dbReference type="Proteomes" id="UP000597656"/>
    </source>
</evidence>
<dbReference type="EMBL" id="BMNC01000019">
    <property type="protein sequence ID" value="GGN23428.1"/>
    <property type="molecule type" value="Genomic_DNA"/>
</dbReference>
<evidence type="ECO:0000256" key="1">
    <source>
        <dbReference type="SAM" id="SignalP"/>
    </source>
</evidence>
<accession>A0ABQ2IQ20</accession>
<keyword evidence="1" id="KW-0732">Signal</keyword>
<feature type="signal peptide" evidence="1">
    <location>
        <begin position="1"/>
        <end position="21"/>
    </location>
</feature>
<proteinExistence type="predicted"/>
<dbReference type="SUPFAM" id="SSF63829">
    <property type="entry name" value="Calcium-dependent phosphotriesterase"/>
    <property type="match status" value="1"/>
</dbReference>
<name>A0ABQ2IQ20_9PSEU</name>
<comment type="caution">
    <text evidence="2">The sequence shown here is derived from an EMBL/GenBank/DDBJ whole genome shotgun (WGS) entry which is preliminary data.</text>
</comment>
<dbReference type="InterPro" id="IPR011042">
    <property type="entry name" value="6-blade_b-propeller_TolB-like"/>
</dbReference>
<dbReference type="RefSeq" id="WP_189159755.1">
    <property type="nucleotide sequence ID" value="NZ_BMNC01000019.1"/>
</dbReference>
<feature type="chain" id="PRO_5046303088" evidence="1">
    <location>
        <begin position="22"/>
        <end position="334"/>
    </location>
</feature>
<dbReference type="Proteomes" id="UP000597656">
    <property type="component" value="Unassembled WGS sequence"/>
</dbReference>
<reference evidence="3" key="1">
    <citation type="journal article" date="2019" name="Int. J. Syst. Evol. Microbiol.">
        <title>The Global Catalogue of Microorganisms (GCM) 10K type strain sequencing project: providing services to taxonomists for standard genome sequencing and annotation.</title>
        <authorList>
            <consortium name="The Broad Institute Genomics Platform"/>
            <consortium name="The Broad Institute Genome Sequencing Center for Infectious Disease"/>
            <person name="Wu L."/>
            <person name="Ma J."/>
        </authorList>
    </citation>
    <scope>NUCLEOTIDE SEQUENCE [LARGE SCALE GENOMIC DNA]</scope>
    <source>
        <strain evidence="3">CGMCC 4.7319</strain>
    </source>
</reference>
<dbReference type="Gene3D" id="2.120.10.30">
    <property type="entry name" value="TolB, C-terminal domain"/>
    <property type="match status" value="1"/>
</dbReference>
<dbReference type="PANTHER" id="PTHR31460:SF3">
    <property type="entry name" value="MESOCENTIN"/>
    <property type="match status" value="1"/>
</dbReference>
<sequence length="334" mass="35002">MRARYLVSAMATLAVVMTAGAGLASGGENVQAPRSPKGALPDVINASAPSLHPEGVAWDPARKSFLVGSVRHGTVSVVGLDGQTQTLVNEPRIVSTVGVHVDVKRNRVLAAYADYGVGTRSTEATAFTQAGLGIFDLTTGRTLHLVNLAIGPGPHVANDFALDPAGNAYVTDTASDKIFKVDVNGRASLLAQDPRFTGPAGDGLNGIVWHPGGYLLAVRYDTGSLLRISLRDPVSIVEVRLDQPLVGGDGMLLRPDGTLVVATNALGQSLEGTVRELRSRDGWASATTTRNVSPWTDPVPSTVALTSNGSYVISGRIDLLIGGTLTDEFTLRRF</sequence>
<protein>
    <submittedName>
        <fullName evidence="2">Gluconolaconase</fullName>
    </submittedName>
</protein>
<gene>
    <name evidence="2" type="ORF">GCM10011609_76250</name>
</gene>
<dbReference type="PANTHER" id="PTHR31460">
    <property type="match status" value="1"/>
</dbReference>
<keyword evidence="3" id="KW-1185">Reference proteome</keyword>
<dbReference type="InterPro" id="IPR053224">
    <property type="entry name" value="Sensory_adhesion_molecule"/>
</dbReference>
<organism evidence="2 3">
    <name type="scientific">Lentzea pudingi</name>
    <dbReference type="NCBI Taxonomy" id="1789439"/>
    <lineage>
        <taxon>Bacteria</taxon>
        <taxon>Bacillati</taxon>
        <taxon>Actinomycetota</taxon>
        <taxon>Actinomycetes</taxon>
        <taxon>Pseudonocardiales</taxon>
        <taxon>Pseudonocardiaceae</taxon>
        <taxon>Lentzea</taxon>
    </lineage>
</organism>
<evidence type="ECO:0000313" key="2">
    <source>
        <dbReference type="EMBL" id="GGN23428.1"/>
    </source>
</evidence>